<dbReference type="EMBL" id="LIWG01000003">
    <property type="protein sequence ID" value="MBE3607858.1"/>
    <property type="molecule type" value="Genomic_DNA"/>
</dbReference>
<sequence>MKLFDYMYEIADKISKTNDYQILNELLKDDIKGLRDVRNFSAHDYEGIDLFLIEHTIKDDLPRFKKNIKESIKKLG</sequence>
<dbReference type="InterPro" id="IPR008201">
    <property type="entry name" value="HepT-like"/>
</dbReference>
<dbReference type="GO" id="GO:0004540">
    <property type="term" value="F:RNA nuclease activity"/>
    <property type="evidence" value="ECO:0007669"/>
    <property type="project" value="InterPro"/>
</dbReference>
<evidence type="ECO:0000313" key="6">
    <source>
        <dbReference type="Proteomes" id="UP000650616"/>
    </source>
</evidence>
<keyword evidence="1" id="KW-1277">Toxin-antitoxin system</keyword>
<keyword evidence="6" id="KW-1185">Reference proteome</keyword>
<comment type="similarity">
    <text evidence="4">Belongs to the HepT RNase toxin family.</text>
</comment>
<gene>
    <name evidence="5" type="ORF">CCAL9337_03820</name>
</gene>
<dbReference type="Pfam" id="PF01934">
    <property type="entry name" value="HepT-like"/>
    <property type="match status" value="1"/>
</dbReference>
<proteinExistence type="inferred from homology"/>
<dbReference type="InterPro" id="IPR037038">
    <property type="entry name" value="HepT-like_sf"/>
</dbReference>
<evidence type="ECO:0000256" key="3">
    <source>
        <dbReference type="ARBA" id="ARBA00022801"/>
    </source>
</evidence>
<keyword evidence="2" id="KW-0540">Nuclease</keyword>
<keyword evidence="3" id="KW-0378">Hydrolase</keyword>
<evidence type="ECO:0000256" key="1">
    <source>
        <dbReference type="ARBA" id="ARBA00022649"/>
    </source>
</evidence>
<evidence type="ECO:0000313" key="5">
    <source>
        <dbReference type="EMBL" id="MBE3607858.1"/>
    </source>
</evidence>
<evidence type="ECO:0000256" key="2">
    <source>
        <dbReference type="ARBA" id="ARBA00022722"/>
    </source>
</evidence>
<reference evidence="5 6" key="1">
    <citation type="submission" date="2015-08" db="EMBL/GenBank/DDBJ databases">
        <title>Comparative genomics of the Campylobacter concisus group.</title>
        <authorList>
            <person name="Yee E."/>
            <person name="Chapman M.H."/>
            <person name="Huynh S."/>
            <person name="Bono J.L."/>
            <person name="On S.L."/>
            <person name="St Leger J."/>
            <person name="Foster G."/>
            <person name="Parker C.T."/>
            <person name="Miller W.G."/>
        </authorList>
    </citation>
    <scope>NUCLEOTIDE SEQUENCE [LARGE SCALE GENOMIC DNA]</scope>
    <source>
        <strain evidence="5 6">RM9337</strain>
    </source>
</reference>
<dbReference type="AlphaFoldDB" id="A0AAW3ZVS2"/>
<evidence type="ECO:0000256" key="4">
    <source>
        <dbReference type="ARBA" id="ARBA00024207"/>
    </source>
</evidence>
<dbReference type="GO" id="GO:0016787">
    <property type="term" value="F:hydrolase activity"/>
    <property type="evidence" value="ECO:0007669"/>
    <property type="project" value="UniProtKB-KW"/>
</dbReference>
<dbReference type="Proteomes" id="UP000650616">
    <property type="component" value="Unassembled WGS sequence"/>
</dbReference>
<protein>
    <submittedName>
        <fullName evidence="5">DUF86 domain-containing protein</fullName>
    </submittedName>
</protein>
<dbReference type="Gene3D" id="1.20.120.580">
    <property type="entry name" value="bsu32300-like"/>
    <property type="match status" value="1"/>
</dbReference>
<dbReference type="GO" id="GO:0110001">
    <property type="term" value="C:toxin-antitoxin complex"/>
    <property type="evidence" value="ECO:0007669"/>
    <property type="project" value="InterPro"/>
</dbReference>
<name>A0AAW3ZVS2_9BACT</name>
<accession>A0AAW3ZVS2</accession>
<organism evidence="5 6">
    <name type="scientific">Campylobacter californiensis</name>
    <dbReference type="NCBI Taxonomy" id="1032243"/>
    <lineage>
        <taxon>Bacteria</taxon>
        <taxon>Pseudomonadati</taxon>
        <taxon>Campylobacterota</taxon>
        <taxon>Epsilonproteobacteria</taxon>
        <taxon>Campylobacterales</taxon>
        <taxon>Campylobacteraceae</taxon>
        <taxon>Campylobacter</taxon>
    </lineage>
</organism>
<comment type="caution">
    <text evidence="5">The sequence shown here is derived from an EMBL/GenBank/DDBJ whole genome shotgun (WGS) entry which is preliminary data.</text>
</comment>